<dbReference type="Proteomes" id="UP000663879">
    <property type="component" value="Unassembled WGS sequence"/>
</dbReference>
<dbReference type="AlphaFoldDB" id="A0A814SBC8"/>
<feature type="compositionally biased region" description="Acidic residues" evidence="1">
    <location>
        <begin position="1"/>
        <end position="22"/>
    </location>
</feature>
<reference evidence="2" key="1">
    <citation type="submission" date="2021-02" db="EMBL/GenBank/DDBJ databases">
        <authorList>
            <person name="Nowell W R."/>
        </authorList>
    </citation>
    <scope>NUCLEOTIDE SEQUENCE</scope>
    <source>
        <strain evidence="2">Ploen Becks lab</strain>
    </source>
</reference>
<evidence type="ECO:0000256" key="1">
    <source>
        <dbReference type="SAM" id="MobiDB-lite"/>
    </source>
</evidence>
<feature type="region of interest" description="Disordered" evidence="1">
    <location>
        <begin position="1"/>
        <end position="35"/>
    </location>
</feature>
<sequence length="35" mass="4189">HIPEDDELNVEQYSEEDEESDQLIENSLSLKRKRT</sequence>
<accession>A0A814SBC8</accession>
<evidence type="ECO:0000313" key="2">
    <source>
        <dbReference type="EMBL" id="CAF1143824.1"/>
    </source>
</evidence>
<evidence type="ECO:0000313" key="3">
    <source>
        <dbReference type="Proteomes" id="UP000663879"/>
    </source>
</evidence>
<keyword evidence="3" id="KW-1185">Reference proteome</keyword>
<dbReference type="EMBL" id="CAJNOC010010872">
    <property type="protein sequence ID" value="CAF1143824.1"/>
    <property type="molecule type" value="Genomic_DNA"/>
</dbReference>
<organism evidence="2 3">
    <name type="scientific">Brachionus calyciflorus</name>
    <dbReference type="NCBI Taxonomy" id="104777"/>
    <lineage>
        <taxon>Eukaryota</taxon>
        <taxon>Metazoa</taxon>
        <taxon>Spiralia</taxon>
        <taxon>Gnathifera</taxon>
        <taxon>Rotifera</taxon>
        <taxon>Eurotatoria</taxon>
        <taxon>Monogononta</taxon>
        <taxon>Pseudotrocha</taxon>
        <taxon>Ploima</taxon>
        <taxon>Brachionidae</taxon>
        <taxon>Brachionus</taxon>
    </lineage>
</organism>
<feature type="non-terminal residue" evidence="2">
    <location>
        <position position="1"/>
    </location>
</feature>
<proteinExistence type="predicted"/>
<protein>
    <submittedName>
        <fullName evidence="2">Uncharacterized protein</fullName>
    </submittedName>
</protein>
<gene>
    <name evidence="2" type="ORF">OXX778_LOCUS23009</name>
</gene>
<name>A0A814SBC8_9BILA</name>
<comment type="caution">
    <text evidence="2">The sequence shown here is derived from an EMBL/GenBank/DDBJ whole genome shotgun (WGS) entry which is preliminary data.</text>
</comment>